<evidence type="ECO:0000256" key="1">
    <source>
        <dbReference type="SAM" id="MobiDB-lite"/>
    </source>
</evidence>
<organism evidence="4 5">
    <name type="scientific">Bifidobacterium erythrocebi</name>
    <dbReference type="NCBI Taxonomy" id="2675325"/>
    <lineage>
        <taxon>Bacteria</taxon>
        <taxon>Bacillati</taxon>
        <taxon>Actinomycetota</taxon>
        <taxon>Actinomycetes</taxon>
        <taxon>Bifidobacteriales</taxon>
        <taxon>Bifidobacteriaceae</taxon>
        <taxon>Bifidobacterium</taxon>
    </lineage>
</organism>
<dbReference type="Pfam" id="PF19516">
    <property type="entry name" value="DUF6049"/>
    <property type="match status" value="1"/>
</dbReference>
<feature type="signal peptide" evidence="3">
    <location>
        <begin position="1"/>
        <end position="36"/>
    </location>
</feature>
<evidence type="ECO:0000313" key="4">
    <source>
        <dbReference type="EMBL" id="NMM97004.1"/>
    </source>
</evidence>
<dbReference type="AlphaFoldDB" id="A0A7Y0EV62"/>
<protein>
    <recommendedName>
        <fullName evidence="6">Secreted protein</fullName>
    </recommendedName>
</protein>
<proteinExistence type="predicted"/>
<gene>
    <name evidence="4" type="ORF">G1C98_1742</name>
</gene>
<evidence type="ECO:0000256" key="2">
    <source>
        <dbReference type="SAM" id="Phobius"/>
    </source>
</evidence>
<evidence type="ECO:0000313" key="5">
    <source>
        <dbReference type="Proteomes" id="UP000529710"/>
    </source>
</evidence>
<comment type="caution">
    <text evidence="4">The sequence shown here is derived from an EMBL/GenBank/DDBJ whole genome shotgun (WGS) entry which is preliminary data.</text>
</comment>
<accession>A0A7Y0EV62</accession>
<keyword evidence="2" id="KW-0812">Transmembrane</keyword>
<keyword evidence="5" id="KW-1185">Reference proteome</keyword>
<keyword evidence="2" id="KW-0472">Membrane</keyword>
<dbReference type="EMBL" id="JAAIIF010000018">
    <property type="protein sequence ID" value="NMM97004.1"/>
    <property type="molecule type" value="Genomic_DNA"/>
</dbReference>
<feature type="compositionally biased region" description="Low complexity" evidence="1">
    <location>
        <begin position="222"/>
        <end position="245"/>
    </location>
</feature>
<dbReference type="RefSeq" id="WP_169080864.1">
    <property type="nucleotide sequence ID" value="NZ_JAAIIF010000018.1"/>
</dbReference>
<reference evidence="4 5" key="1">
    <citation type="submission" date="2020-02" db="EMBL/GenBank/DDBJ databases">
        <title>Characterization of phylogenetic diversity of novel bifidobacterial species isolated in Czech ZOOs.</title>
        <authorList>
            <person name="Lugli G.A."/>
            <person name="Vera N.B."/>
            <person name="Ventura M."/>
        </authorList>
    </citation>
    <scope>NUCLEOTIDE SEQUENCE [LARGE SCALE GENOMIC DNA]</scope>
    <source>
        <strain evidence="4 5">DSM 109960</strain>
    </source>
</reference>
<name>A0A7Y0EV62_9BIFI</name>
<feature type="region of interest" description="Disordered" evidence="1">
    <location>
        <begin position="214"/>
        <end position="245"/>
    </location>
</feature>
<evidence type="ECO:0008006" key="6">
    <source>
        <dbReference type="Google" id="ProtNLM"/>
    </source>
</evidence>
<dbReference type="InterPro" id="IPR046112">
    <property type="entry name" value="DUF6049"/>
</dbReference>
<keyword evidence="2" id="KW-1133">Transmembrane helix</keyword>
<sequence length="731" mass="77288">MSQNAPHMLRRSIIGILSAVLSITCGLACMPAQAMAAQAQTTTQSSTQHKQVLSLDEATSVVTDTSGYHFKVTITNTDDQQWQAGQLSLNINSEYTFTSRTDMQEWAQAQNMIPAPNQLGSVAVPALAPGQSTTATIDAKADNEALKSIVTWGPKPLLAIYTHDGQDEALRSFLTRSSAGLAAAQTPAMQITMVAPLSSGHWQISDDTLASMVRDPVESDSGNGKTANGTASANGTNADGTNGSSAVALEDNHARFDRTLNNVLSRHAMLQVVADPTYLDALSLPPKVSALMQPAAFDITAYAAESNAQRYTGAGVESSMWSTAAAVSQYRSAIGSNTADIATVAWQGKGHWTLQALTEARRHGYDTVISTADFEASSSDTVRTGTNVVSTDAGDVTVLVEQRELSKLAQGTATSRKARAERSEAGRLARFVAQSAFYQMEQPYTQRNLLVNFGFGASSSTLDSFMSAVESSPWLQATDLATLCQASPQASDEITQSDIPSESGIDKDDAAVTDSAIAALTASRNSIVQFRNNIMKPATSRDQRDDGAADGQEAWINRMLTAQSAMALRAFTADDSNAALPNAMVSGAQRLSGALLNSIALTPSEAITMVSETATMPVTVSNGTPFPAEVTISSITDSSEIATSRRTTITVPAHGEAQATFRLRAATSGSAMTSITLEDRAGVQFGQAQQTAISCILKISDMTGFIIIAAAVVLGLLGLWRQFHRKKDPDE</sequence>
<keyword evidence="3" id="KW-0732">Signal</keyword>
<feature type="transmembrane region" description="Helical" evidence="2">
    <location>
        <begin position="702"/>
        <end position="720"/>
    </location>
</feature>
<dbReference type="Proteomes" id="UP000529710">
    <property type="component" value="Unassembled WGS sequence"/>
</dbReference>
<feature type="chain" id="PRO_5031574848" description="Secreted protein" evidence="3">
    <location>
        <begin position="37"/>
        <end position="731"/>
    </location>
</feature>
<evidence type="ECO:0000256" key="3">
    <source>
        <dbReference type="SAM" id="SignalP"/>
    </source>
</evidence>